<evidence type="ECO:0000313" key="13">
    <source>
        <dbReference type="Proteomes" id="UP000007264"/>
    </source>
</evidence>
<keyword evidence="13" id="KW-1185">Reference proteome</keyword>
<dbReference type="InterPro" id="IPR038407">
    <property type="entry name" value="v-SNARE_N_sf"/>
</dbReference>
<name>I0ZAZ5_COCSC</name>
<evidence type="ECO:0000256" key="9">
    <source>
        <dbReference type="SAM" id="Coils"/>
    </source>
</evidence>
<dbReference type="PANTHER" id="PTHR21230">
    <property type="entry name" value="VESICLE TRANSPORT V-SNARE PROTEIN VTI1-RELATED"/>
    <property type="match status" value="1"/>
</dbReference>
<evidence type="ECO:0000256" key="4">
    <source>
        <dbReference type="ARBA" id="ARBA00022692"/>
    </source>
</evidence>
<evidence type="ECO:0000313" key="12">
    <source>
        <dbReference type="EMBL" id="EIE27814.1"/>
    </source>
</evidence>
<keyword evidence="4 10" id="KW-0812">Transmembrane</keyword>
<dbReference type="Proteomes" id="UP000007264">
    <property type="component" value="Unassembled WGS sequence"/>
</dbReference>
<dbReference type="InterPro" id="IPR010989">
    <property type="entry name" value="SNARE"/>
</dbReference>
<dbReference type="STRING" id="574566.I0ZAZ5"/>
<keyword evidence="8 10" id="KW-0472">Membrane</keyword>
<dbReference type="GO" id="GO:0006886">
    <property type="term" value="P:intracellular protein transport"/>
    <property type="evidence" value="ECO:0007669"/>
    <property type="project" value="InterPro"/>
</dbReference>
<dbReference type="GO" id="GO:0006906">
    <property type="term" value="P:vesicle fusion"/>
    <property type="evidence" value="ECO:0007669"/>
    <property type="project" value="TreeGrafter"/>
</dbReference>
<dbReference type="GO" id="GO:0005789">
    <property type="term" value="C:endoplasmic reticulum membrane"/>
    <property type="evidence" value="ECO:0007669"/>
    <property type="project" value="TreeGrafter"/>
</dbReference>
<feature type="domain" description="Vesicle transport v-SNARE N-terminal" evidence="11">
    <location>
        <begin position="11"/>
        <end position="97"/>
    </location>
</feature>
<dbReference type="Pfam" id="PF05008">
    <property type="entry name" value="V-SNARE"/>
    <property type="match status" value="1"/>
</dbReference>
<keyword evidence="6 10" id="KW-1133">Transmembrane helix</keyword>
<keyword evidence="5" id="KW-0653">Protein transport</keyword>
<feature type="transmembrane region" description="Helical" evidence="10">
    <location>
        <begin position="205"/>
        <end position="224"/>
    </location>
</feature>
<evidence type="ECO:0000256" key="5">
    <source>
        <dbReference type="ARBA" id="ARBA00022927"/>
    </source>
</evidence>
<dbReference type="Gene3D" id="1.20.58.400">
    <property type="entry name" value="t-snare proteins"/>
    <property type="match status" value="1"/>
</dbReference>
<evidence type="ECO:0000256" key="3">
    <source>
        <dbReference type="ARBA" id="ARBA00022448"/>
    </source>
</evidence>
<dbReference type="GO" id="GO:0000149">
    <property type="term" value="F:SNARE binding"/>
    <property type="evidence" value="ECO:0007669"/>
    <property type="project" value="TreeGrafter"/>
</dbReference>
<dbReference type="AlphaFoldDB" id="I0ZAZ5"/>
<dbReference type="SUPFAM" id="SSF58038">
    <property type="entry name" value="SNARE fusion complex"/>
    <property type="match status" value="1"/>
</dbReference>
<dbReference type="PANTHER" id="PTHR21230:SF26">
    <property type="entry name" value="VESICLE TRANSPORT THROUGH INTERACTION WITH T-SNARES HOMOLOG 1A"/>
    <property type="match status" value="1"/>
</dbReference>
<proteinExistence type="inferred from homology"/>
<dbReference type="CDD" id="cd15862">
    <property type="entry name" value="SNARE_Vti1"/>
    <property type="match status" value="1"/>
</dbReference>
<dbReference type="Gene3D" id="1.20.5.110">
    <property type="match status" value="1"/>
</dbReference>
<comment type="caution">
    <text evidence="12">The sequence shown here is derived from an EMBL/GenBank/DDBJ whole genome shotgun (WGS) entry which is preliminary data.</text>
</comment>
<evidence type="ECO:0000259" key="11">
    <source>
        <dbReference type="Pfam" id="PF05008"/>
    </source>
</evidence>
<dbReference type="SUPFAM" id="SSF47661">
    <property type="entry name" value="t-snare proteins"/>
    <property type="match status" value="1"/>
</dbReference>
<dbReference type="GO" id="GO:0005794">
    <property type="term" value="C:Golgi apparatus"/>
    <property type="evidence" value="ECO:0007669"/>
    <property type="project" value="TreeGrafter"/>
</dbReference>
<dbReference type="Pfam" id="PF12352">
    <property type="entry name" value="V-SNARE_C"/>
    <property type="match status" value="1"/>
</dbReference>
<accession>I0ZAZ5</accession>
<comment type="similarity">
    <text evidence="2">Belongs to the VTI1 family.</text>
</comment>
<dbReference type="GO" id="GO:0031902">
    <property type="term" value="C:late endosome membrane"/>
    <property type="evidence" value="ECO:0007669"/>
    <property type="project" value="TreeGrafter"/>
</dbReference>
<dbReference type="OrthoDB" id="430637at2759"/>
<keyword evidence="3" id="KW-0813">Transport</keyword>
<dbReference type="GO" id="GO:0012507">
    <property type="term" value="C:ER to Golgi transport vesicle membrane"/>
    <property type="evidence" value="ECO:0007669"/>
    <property type="project" value="TreeGrafter"/>
</dbReference>
<evidence type="ECO:0000256" key="1">
    <source>
        <dbReference type="ARBA" id="ARBA00004211"/>
    </source>
</evidence>
<dbReference type="GO" id="GO:0005484">
    <property type="term" value="F:SNAP receptor activity"/>
    <property type="evidence" value="ECO:0007669"/>
    <property type="project" value="TreeGrafter"/>
</dbReference>
<evidence type="ECO:0000256" key="8">
    <source>
        <dbReference type="ARBA" id="ARBA00023136"/>
    </source>
</evidence>
<organism evidence="12 13">
    <name type="scientific">Coccomyxa subellipsoidea (strain C-169)</name>
    <name type="common">Green microalga</name>
    <dbReference type="NCBI Taxonomy" id="574566"/>
    <lineage>
        <taxon>Eukaryota</taxon>
        <taxon>Viridiplantae</taxon>
        <taxon>Chlorophyta</taxon>
        <taxon>core chlorophytes</taxon>
        <taxon>Trebouxiophyceae</taxon>
        <taxon>Trebouxiophyceae incertae sedis</taxon>
        <taxon>Coccomyxaceae</taxon>
        <taxon>Coccomyxa</taxon>
        <taxon>Coccomyxa subellipsoidea</taxon>
    </lineage>
</organism>
<keyword evidence="7 9" id="KW-0175">Coiled coil</keyword>
<sequence>MATINLGDQMALFNQYDSEYCTKATDVARKVQAVSSLGSDSRRSKLRELESDFKEAEQIVKRMEMEARSFSADRSRPLLTKVKEYKADVAKLRESAQAAAASTPGGAAARAELGLMDDYSQTSSGQRERLLQTTEKLGRTGERITQGRQQLLETEELGVSILQDLHRQRQTIGHARDTLHGADDNIAKARRVLSSMSRRITTNKLIAGAIILLLLAAIVLVVYYKFIKK</sequence>
<dbReference type="InterPro" id="IPR007705">
    <property type="entry name" value="Vesicle_trsprt_v-SNARE_N"/>
</dbReference>
<evidence type="ECO:0000256" key="7">
    <source>
        <dbReference type="ARBA" id="ARBA00023054"/>
    </source>
</evidence>
<evidence type="ECO:0000256" key="6">
    <source>
        <dbReference type="ARBA" id="ARBA00022989"/>
    </source>
</evidence>
<dbReference type="eggNOG" id="KOG1666">
    <property type="taxonomic scope" value="Eukaryota"/>
</dbReference>
<evidence type="ECO:0000256" key="2">
    <source>
        <dbReference type="ARBA" id="ARBA00006108"/>
    </source>
</evidence>
<dbReference type="GeneID" id="17045829"/>
<comment type="subcellular location">
    <subcellularLocation>
        <location evidence="1">Membrane</location>
        <topology evidence="1">Single-pass type IV membrane protein</topology>
    </subcellularLocation>
</comment>
<dbReference type="FunFam" id="1.20.5.110:FF:000002">
    <property type="entry name" value="Vesicle transport through interaction with t-SNAREsB"/>
    <property type="match status" value="1"/>
</dbReference>
<dbReference type="KEGG" id="csl:COCSUDRAFT_21573"/>
<evidence type="ECO:0000256" key="10">
    <source>
        <dbReference type="SAM" id="Phobius"/>
    </source>
</evidence>
<protein>
    <submittedName>
        <fullName evidence="12">Qb-snare protein, VTI1-family</fullName>
    </submittedName>
</protein>
<dbReference type="RefSeq" id="XP_005652358.1">
    <property type="nucleotide sequence ID" value="XM_005652301.1"/>
</dbReference>
<feature type="coiled-coil region" evidence="9">
    <location>
        <begin position="46"/>
        <end position="102"/>
    </location>
</feature>
<dbReference type="EMBL" id="AGSI01000001">
    <property type="protein sequence ID" value="EIE27814.1"/>
    <property type="molecule type" value="Genomic_DNA"/>
</dbReference>
<reference evidence="12 13" key="1">
    <citation type="journal article" date="2012" name="Genome Biol.">
        <title>The genome of the polar eukaryotic microalga coccomyxa subellipsoidea reveals traits of cold adaptation.</title>
        <authorList>
            <person name="Blanc G."/>
            <person name="Agarkova I."/>
            <person name="Grimwood J."/>
            <person name="Kuo A."/>
            <person name="Brueggeman A."/>
            <person name="Dunigan D."/>
            <person name="Gurnon J."/>
            <person name="Ladunga I."/>
            <person name="Lindquist E."/>
            <person name="Lucas S."/>
            <person name="Pangilinan J."/>
            <person name="Proschold T."/>
            <person name="Salamov A."/>
            <person name="Schmutz J."/>
            <person name="Weeks D."/>
            <person name="Yamada T."/>
            <person name="Claverie J.M."/>
            <person name="Grigoriev I."/>
            <person name="Van Etten J."/>
            <person name="Lomsadze A."/>
            <person name="Borodovsky M."/>
        </authorList>
    </citation>
    <scope>NUCLEOTIDE SEQUENCE [LARGE SCALE GENOMIC DNA]</scope>
    <source>
        <strain evidence="12 13">C-169</strain>
    </source>
</reference>
<dbReference type="GO" id="GO:0031201">
    <property type="term" value="C:SNARE complex"/>
    <property type="evidence" value="ECO:0007669"/>
    <property type="project" value="TreeGrafter"/>
</dbReference>
<gene>
    <name evidence="12" type="ORF">COCSUDRAFT_21573</name>
</gene>